<evidence type="ECO:0000313" key="1">
    <source>
        <dbReference type="EMBL" id="QPR30039.1"/>
    </source>
</evidence>
<proteinExistence type="predicted"/>
<keyword evidence="4" id="KW-1185">Reference proteome</keyword>
<dbReference type="Proteomes" id="UP000595198">
    <property type="component" value="Chromosome"/>
</dbReference>
<sequence>MTTNTINTEAILTNAGRVLSTRRIHITMQRICKANGHPRRVFTASKETNTERFGKNWARLIAAHHTDIHRAEGIDWMLQDLLGTERSITGALPYENGVIRFENPDEYIDRDHLARWAEAIKNAGVDENGHIDGCDTKAPVSIDGMTWEQYLLA</sequence>
<dbReference type="AlphaFoldDB" id="A0AB37G9T9"/>
<evidence type="ECO:0000313" key="3">
    <source>
        <dbReference type="Proteomes" id="UP000594774"/>
    </source>
</evidence>
<evidence type="ECO:0000313" key="2">
    <source>
        <dbReference type="EMBL" id="QQB81878.1"/>
    </source>
</evidence>
<dbReference type="RefSeq" id="WP_197914219.1">
    <property type="nucleotide sequence ID" value="NZ_CP065628.1"/>
</dbReference>
<reference evidence="3 4" key="1">
    <citation type="submission" date="2020-12" db="EMBL/GenBank/DDBJ databases">
        <title>FDA dAtabase for Regulatory Grade micrObial Sequences (FDA-ARGOS): Supporting development and validation of Infectious Disease Dx tests.</title>
        <authorList>
            <person name="Sproer C."/>
            <person name="Gronow S."/>
            <person name="Severitt S."/>
            <person name="Schroder I."/>
            <person name="Tallon L."/>
            <person name="Sadzewicz L."/>
            <person name="Zhao X."/>
            <person name="Boylan J."/>
            <person name="Ott S."/>
            <person name="Bowen H."/>
            <person name="Vavikolanu K."/>
            <person name="Mehta A."/>
            <person name="Aluvathingal J."/>
            <person name="Nadendla S."/>
            <person name="Lowell S."/>
            <person name="Myers T."/>
            <person name="Yan Y."/>
            <person name="Sichtig H."/>
        </authorList>
    </citation>
    <scope>NUCLEOTIDE SEQUENCE [LARGE SCALE GENOMIC DNA]</scope>
    <source>
        <strain evidence="1 3">FDAARGOS_938</strain>
        <strain evidence="2 4">FDAARGOS_991</strain>
    </source>
</reference>
<protein>
    <submittedName>
        <fullName evidence="1">Uncharacterized protein</fullName>
    </submittedName>
</protein>
<name>A0AB37G9T9_CORAY</name>
<dbReference type="Proteomes" id="UP000594774">
    <property type="component" value="Chromosome"/>
</dbReference>
<accession>A0AB37G9T9</accession>
<evidence type="ECO:0000313" key="4">
    <source>
        <dbReference type="Proteomes" id="UP000595198"/>
    </source>
</evidence>
<gene>
    <name evidence="1" type="ORF">I6G95_07210</name>
    <name evidence="2" type="ORF">I6H48_07785</name>
</gene>
<dbReference type="EMBL" id="CP065628">
    <property type="protein sequence ID" value="QPR30039.1"/>
    <property type="molecule type" value="Genomic_DNA"/>
</dbReference>
<organism evidence="1 3">
    <name type="scientific">Corynebacterium amycolatum</name>
    <dbReference type="NCBI Taxonomy" id="43765"/>
    <lineage>
        <taxon>Bacteria</taxon>
        <taxon>Bacillati</taxon>
        <taxon>Actinomycetota</taxon>
        <taxon>Actinomycetes</taxon>
        <taxon>Mycobacteriales</taxon>
        <taxon>Corynebacteriaceae</taxon>
        <taxon>Corynebacterium</taxon>
    </lineage>
</organism>
<dbReference type="EMBL" id="CP066023">
    <property type="protein sequence ID" value="QQB81878.1"/>
    <property type="molecule type" value="Genomic_DNA"/>
</dbReference>